<feature type="region of interest" description="Disordered" evidence="1">
    <location>
        <begin position="225"/>
        <end position="288"/>
    </location>
</feature>
<dbReference type="VEuPathDB" id="FungiDB:PSHT_05999"/>
<evidence type="ECO:0000313" key="2">
    <source>
        <dbReference type="EMBL" id="POW18271.1"/>
    </source>
</evidence>
<proteinExistence type="predicted"/>
<protein>
    <submittedName>
        <fullName evidence="2">Uncharacterized protein</fullName>
    </submittedName>
</protein>
<dbReference type="OrthoDB" id="2499685at2759"/>
<dbReference type="AlphaFoldDB" id="A0A2S4W949"/>
<comment type="caution">
    <text evidence="2">The sequence shown here is derived from an EMBL/GenBank/DDBJ whole genome shotgun (WGS) entry which is preliminary data.</text>
</comment>
<gene>
    <name evidence="2" type="ORF">PSHT_05999</name>
</gene>
<evidence type="ECO:0000313" key="3">
    <source>
        <dbReference type="Proteomes" id="UP000238274"/>
    </source>
</evidence>
<evidence type="ECO:0000256" key="1">
    <source>
        <dbReference type="SAM" id="MobiDB-lite"/>
    </source>
</evidence>
<organism evidence="2 3">
    <name type="scientific">Puccinia striiformis</name>
    <dbReference type="NCBI Taxonomy" id="27350"/>
    <lineage>
        <taxon>Eukaryota</taxon>
        <taxon>Fungi</taxon>
        <taxon>Dikarya</taxon>
        <taxon>Basidiomycota</taxon>
        <taxon>Pucciniomycotina</taxon>
        <taxon>Pucciniomycetes</taxon>
        <taxon>Pucciniales</taxon>
        <taxon>Pucciniaceae</taxon>
        <taxon>Puccinia</taxon>
    </lineage>
</organism>
<dbReference type="VEuPathDB" id="FungiDB:PSTT_00413"/>
<reference evidence="2 3" key="1">
    <citation type="submission" date="2017-12" db="EMBL/GenBank/DDBJ databases">
        <title>Gene loss provides genomic basis for host adaptation in cereal stripe rust fungi.</title>
        <authorList>
            <person name="Xia C."/>
        </authorList>
    </citation>
    <scope>NUCLEOTIDE SEQUENCE [LARGE SCALE GENOMIC DNA]</scope>
    <source>
        <strain evidence="2 3">93TX-2</strain>
    </source>
</reference>
<name>A0A2S4W949_9BASI</name>
<keyword evidence="3" id="KW-1185">Reference proteome</keyword>
<dbReference type="Proteomes" id="UP000238274">
    <property type="component" value="Unassembled WGS sequence"/>
</dbReference>
<dbReference type="EMBL" id="PKSM01000068">
    <property type="protein sequence ID" value="POW18271.1"/>
    <property type="molecule type" value="Genomic_DNA"/>
</dbReference>
<reference evidence="3" key="3">
    <citation type="journal article" date="2018" name="Mol. Plant Microbe Interact.">
        <title>Genome sequence resources for the wheat stripe rust pathogen (Puccinia striiformis f. sp. tritici) and the barley stripe rust pathogen (Puccinia striiformis f. sp. hordei).</title>
        <authorList>
            <person name="Xia C."/>
            <person name="Wang M."/>
            <person name="Yin C."/>
            <person name="Cornejo O.E."/>
            <person name="Hulbert S.H."/>
            <person name="Chen X."/>
        </authorList>
    </citation>
    <scope>NUCLEOTIDE SEQUENCE [LARGE SCALE GENOMIC DNA]</scope>
    <source>
        <strain evidence="3">93TX-2</strain>
    </source>
</reference>
<sequence>MDDVRPWIMEKAVNELLEKSSEVEPSSSLLPLEPFRTQKIQFIRFLSPHQWGSHEPVWAEASDRDVTMLVYISSEIIQKFELDRQADQRTFSQLGFPTFSLGGCCWIWDAPPNKSCNGTRLFRPQICLKVVSDLPRKCFQIGSVATSPAASFRSQKDSKQSRHLYQLDSTLRHHPTWGPQWTVLIKGLQVTNDPRFTISGSINEINPQNPSDIESLVHVTIPHPGITSRARHTRQKKRQSKPYSKPIELPTKPVVAPGPLTVDPSSINTSTKNHEVNEPTYGNPKKHRNFVRNSTVSHADMADESDTCRGKLNEALNKKSPNGNRVVNVVGKDLPRSKGINSDGLEDHNIEMANVNAGSTSVDRIVVEQEDRNLKTVINTLEAVSSLEHQSKTGFSVNFGTKSWDAEAESHTSTGQLGVQEANQNIDMIGLAHPSKSDLRKSMAPCCTAANTGKIRGILSSNSLSKESRYKSGHPSSTLTTTAQIETPPEEKFLIYFSSNDYPKIDHSNILTDSLCPLSSSEPFVLKIKGRNLSKYFS</sequence>
<feature type="compositionally biased region" description="Basic residues" evidence="1">
    <location>
        <begin position="229"/>
        <end position="240"/>
    </location>
</feature>
<reference evidence="3" key="2">
    <citation type="journal article" date="2018" name="BMC Genomics">
        <title>Genomic insights into host adaptation between the wheat stripe rust pathogen (Puccinia striiformis f. sp. tritici) and the barley stripe rust pathogen (Puccinia striiformis f. sp. hordei).</title>
        <authorList>
            <person name="Xia C."/>
            <person name="Wang M."/>
            <person name="Yin C."/>
            <person name="Cornejo O.E."/>
            <person name="Hulbert S.H."/>
            <person name="Chen X."/>
        </authorList>
    </citation>
    <scope>NUCLEOTIDE SEQUENCE [LARGE SCALE GENOMIC DNA]</scope>
    <source>
        <strain evidence="3">93TX-2</strain>
    </source>
</reference>
<accession>A0A2S4W949</accession>